<dbReference type="InterPro" id="IPR051337">
    <property type="entry name" value="OPA_Antiporter"/>
</dbReference>
<keyword evidence="5 7" id="KW-0472">Membrane</keyword>
<feature type="transmembrane region" description="Helical" evidence="7">
    <location>
        <begin position="272"/>
        <end position="291"/>
    </location>
</feature>
<dbReference type="InterPro" id="IPR000849">
    <property type="entry name" value="Sugar_P_transporter"/>
</dbReference>
<dbReference type="PANTHER" id="PTHR43826">
    <property type="entry name" value="GLUCOSE-6-PHOSPHATE EXCHANGER SLC37A4"/>
    <property type="match status" value="1"/>
</dbReference>
<dbReference type="EnsemblMetazoa" id="XM_038197558.1">
    <property type="protein sequence ID" value="XP_038053486.1"/>
    <property type="gene ID" value="LOC119725940"/>
</dbReference>
<sequence>MESYMVRRSSIYVTLFVGYFLYYLNRKSFSFLMPYVIEEEGMHRSELGAITSSVSLAYTISKFISGILSDKISARVMFSSGLFLTSVLVLQFTGFRSLQMFMVLWFLNGMAQGGGWPSCSKVLKQWFLPSELGLWWSVLSTSANLAGVVGPICLSFIARDYGWRTAMYIGGVLGIGMSCVSFLMIKNSPAEAGLEPLASSEPTKATSSNKDASSDASPSGDSATTRDVISSPFLWVISVLFFLTALIAYGIMDWGQLYLIQEIGFENAVGSAFTSSYSIGAIVGSIVAGFVTDRLVARASKNSKSSPRFPWFMFMEAVNLMSIHIFRSLVTIETNKVLILTIGFLFGVAQYGAFSVYGVVAIENAPVHLSGTSHAFAAMACNVGVLMAGYPLTYIAERFDWSVVLMCLEAMSLTSLMILVAARKVEARIGKPSIKVE</sequence>
<protein>
    <recommendedName>
        <fullName evidence="8">Major facilitator superfamily (MFS) profile domain-containing protein</fullName>
    </recommendedName>
</protein>
<dbReference type="InterPro" id="IPR011701">
    <property type="entry name" value="MFS"/>
</dbReference>
<evidence type="ECO:0000256" key="1">
    <source>
        <dbReference type="ARBA" id="ARBA00004127"/>
    </source>
</evidence>
<dbReference type="SUPFAM" id="SSF103473">
    <property type="entry name" value="MFS general substrate transporter"/>
    <property type="match status" value="1"/>
</dbReference>
<feature type="transmembrane region" description="Helical" evidence="7">
    <location>
        <begin position="6"/>
        <end position="24"/>
    </location>
</feature>
<dbReference type="GO" id="GO:0061513">
    <property type="term" value="F:glucose 6-phosphate:phosphate antiporter activity"/>
    <property type="evidence" value="ECO:0007669"/>
    <property type="project" value="TreeGrafter"/>
</dbReference>
<dbReference type="PROSITE" id="PS50850">
    <property type="entry name" value="MFS"/>
    <property type="match status" value="1"/>
</dbReference>
<evidence type="ECO:0000313" key="9">
    <source>
        <dbReference type="EnsemblMetazoa" id="XP_038053486.1"/>
    </source>
</evidence>
<feature type="transmembrane region" description="Helical" evidence="7">
    <location>
        <begin position="403"/>
        <end position="422"/>
    </location>
</feature>
<dbReference type="OrthoDB" id="3639251at2759"/>
<evidence type="ECO:0000256" key="3">
    <source>
        <dbReference type="ARBA" id="ARBA00022692"/>
    </source>
</evidence>
<evidence type="ECO:0000256" key="5">
    <source>
        <dbReference type="ARBA" id="ARBA00023136"/>
    </source>
</evidence>
<dbReference type="GeneID" id="119725940"/>
<dbReference type="InterPro" id="IPR036259">
    <property type="entry name" value="MFS_trans_sf"/>
</dbReference>
<evidence type="ECO:0000256" key="4">
    <source>
        <dbReference type="ARBA" id="ARBA00022989"/>
    </source>
</evidence>
<dbReference type="InterPro" id="IPR020846">
    <property type="entry name" value="MFS_dom"/>
</dbReference>
<dbReference type="EnsemblMetazoa" id="XM_038197559.1">
    <property type="protein sequence ID" value="XP_038053487.1"/>
    <property type="gene ID" value="LOC119725940"/>
</dbReference>
<dbReference type="GO" id="GO:0035435">
    <property type="term" value="P:phosphate ion transmembrane transport"/>
    <property type="evidence" value="ECO:0007669"/>
    <property type="project" value="TreeGrafter"/>
</dbReference>
<keyword evidence="4 7" id="KW-1133">Transmembrane helix</keyword>
<evidence type="ECO:0000256" key="6">
    <source>
        <dbReference type="SAM" id="MobiDB-lite"/>
    </source>
</evidence>
<evidence type="ECO:0000313" key="10">
    <source>
        <dbReference type="Proteomes" id="UP000887568"/>
    </source>
</evidence>
<comment type="subcellular location">
    <subcellularLocation>
        <location evidence="1">Endomembrane system</location>
        <topology evidence="1">Multi-pass membrane protein</topology>
    </subcellularLocation>
</comment>
<dbReference type="GO" id="GO:0005789">
    <property type="term" value="C:endoplasmic reticulum membrane"/>
    <property type="evidence" value="ECO:0007669"/>
    <property type="project" value="TreeGrafter"/>
</dbReference>
<feature type="compositionally biased region" description="Polar residues" evidence="6">
    <location>
        <begin position="200"/>
        <end position="210"/>
    </location>
</feature>
<dbReference type="Gene3D" id="1.20.1250.20">
    <property type="entry name" value="MFS general substrate transporter like domains"/>
    <property type="match status" value="2"/>
</dbReference>
<dbReference type="Proteomes" id="UP000887568">
    <property type="component" value="Unplaced"/>
</dbReference>
<proteinExistence type="inferred from homology"/>
<feature type="compositionally biased region" description="Low complexity" evidence="6">
    <location>
        <begin position="214"/>
        <end position="223"/>
    </location>
</feature>
<dbReference type="PIRSF" id="PIRSF002808">
    <property type="entry name" value="Hexose_phosphate_transp"/>
    <property type="match status" value="1"/>
</dbReference>
<dbReference type="AlphaFoldDB" id="A0A913ZQX3"/>
<dbReference type="CTD" id="2542"/>
<reference evidence="9" key="1">
    <citation type="submission" date="2022-11" db="UniProtKB">
        <authorList>
            <consortium name="EnsemblMetazoa"/>
        </authorList>
    </citation>
    <scope>IDENTIFICATION</scope>
</reference>
<feature type="transmembrane region" description="Helical" evidence="7">
    <location>
        <begin position="311"/>
        <end position="330"/>
    </location>
</feature>
<dbReference type="Pfam" id="PF07690">
    <property type="entry name" value="MFS_1"/>
    <property type="match status" value="1"/>
</dbReference>
<feature type="transmembrane region" description="Helical" evidence="7">
    <location>
        <begin position="165"/>
        <end position="185"/>
    </location>
</feature>
<feature type="domain" description="Major facilitator superfamily (MFS) profile" evidence="8">
    <location>
        <begin position="11"/>
        <end position="426"/>
    </location>
</feature>
<dbReference type="RefSeq" id="XP_038053487.1">
    <property type="nucleotide sequence ID" value="XM_038197559.1"/>
</dbReference>
<evidence type="ECO:0000256" key="2">
    <source>
        <dbReference type="ARBA" id="ARBA00009598"/>
    </source>
</evidence>
<feature type="transmembrane region" description="Helical" evidence="7">
    <location>
        <begin position="134"/>
        <end position="158"/>
    </location>
</feature>
<dbReference type="OMA" id="RWFMGAG"/>
<evidence type="ECO:0000259" key="8">
    <source>
        <dbReference type="PROSITE" id="PS50850"/>
    </source>
</evidence>
<keyword evidence="3 7" id="KW-0812">Transmembrane</keyword>
<feature type="transmembrane region" description="Helical" evidence="7">
    <location>
        <begin position="233"/>
        <end position="251"/>
    </location>
</feature>
<accession>A0A913ZQX3</accession>
<feature type="transmembrane region" description="Helical" evidence="7">
    <location>
        <begin position="337"/>
        <end position="362"/>
    </location>
</feature>
<dbReference type="PANTHER" id="PTHR43826:SF3">
    <property type="entry name" value="GLUCOSE-6-PHOSPHATE EXCHANGER SLC37A4"/>
    <property type="match status" value="1"/>
</dbReference>
<comment type="similarity">
    <text evidence="2">Belongs to the major facilitator superfamily. Organophosphate:Pi antiporter (OPA) (TC 2.A.1.4) family.</text>
</comment>
<keyword evidence="10" id="KW-1185">Reference proteome</keyword>
<evidence type="ECO:0000256" key="7">
    <source>
        <dbReference type="SAM" id="Phobius"/>
    </source>
</evidence>
<name>A0A913ZQX3_PATMI</name>
<dbReference type="RefSeq" id="XP_038053486.1">
    <property type="nucleotide sequence ID" value="XM_038197558.1"/>
</dbReference>
<feature type="region of interest" description="Disordered" evidence="6">
    <location>
        <begin position="195"/>
        <end position="224"/>
    </location>
</feature>
<feature type="transmembrane region" description="Helical" evidence="7">
    <location>
        <begin position="374"/>
        <end position="396"/>
    </location>
</feature>
<organism evidence="9 10">
    <name type="scientific">Patiria miniata</name>
    <name type="common">Bat star</name>
    <name type="synonym">Asterina miniata</name>
    <dbReference type="NCBI Taxonomy" id="46514"/>
    <lineage>
        <taxon>Eukaryota</taxon>
        <taxon>Metazoa</taxon>
        <taxon>Echinodermata</taxon>
        <taxon>Eleutherozoa</taxon>
        <taxon>Asterozoa</taxon>
        <taxon>Asteroidea</taxon>
        <taxon>Valvatacea</taxon>
        <taxon>Valvatida</taxon>
        <taxon>Asterinidae</taxon>
        <taxon>Patiria</taxon>
    </lineage>
</organism>
<feature type="transmembrane region" description="Helical" evidence="7">
    <location>
        <begin position="81"/>
        <end position="107"/>
    </location>
</feature>